<dbReference type="VEuPathDB" id="FungiDB:FUN_000392"/>
<feature type="region of interest" description="Disordered" evidence="1">
    <location>
        <begin position="1"/>
        <end position="117"/>
    </location>
</feature>
<evidence type="ECO:0000256" key="1">
    <source>
        <dbReference type="SAM" id="MobiDB-lite"/>
    </source>
</evidence>
<organism evidence="2 3">
    <name type="scientific">Rhizophagus irregularis</name>
    <dbReference type="NCBI Taxonomy" id="588596"/>
    <lineage>
        <taxon>Eukaryota</taxon>
        <taxon>Fungi</taxon>
        <taxon>Fungi incertae sedis</taxon>
        <taxon>Mucoromycota</taxon>
        <taxon>Glomeromycotina</taxon>
        <taxon>Glomeromycetes</taxon>
        <taxon>Glomerales</taxon>
        <taxon>Glomeraceae</taxon>
        <taxon>Rhizophagus</taxon>
    </lineage>
</organism>
<evidence type="ECO:0000313" key="3">
    <source>
        <dbReference type="Proteomes" id="UP000234323"/>
    </source>
</evidence>
<feature type="compositionally biased region" description="Polar residues" evidence="1">
    <location>
        <begin position="54"/>
        <end position="99"/>
    </location>
</feature>
<dbReference type="OrthoDB" id="2469497at2759"/>
<dbReference type="Proteomes" id="UP000234323">
    <property type="component" value="Unassembled WGS sequence"/>
</dbReference>
<feature type="compositionally biased region" description="Basic residues" evidence="1">
    <location>
        <begin position="103"/>
        <end position="117"/>
    </location>
</feature>
<comment type="caution">
    <text evidence="2">The sequence shown here is derived from an EMBL/GenBank/DDBJ whole genome shotgun (WGS) entry which is preliminary data.</text>
</comment>
<feature type="compositionally biased region" description="Basic and acidic residues" evidence="1">
    <location>
        <begin position="41"/>
        <end position="53"/>
    </location>
</feature>
<reference evidence="2 3" key="1">
    <citation type="submission" date="2015-10" db="EMBL/GenBank/DDBJ databases">
        <title>Genome analyses suggest a sexual origin of heterokaryosis in a supposedly ancient asexual fungus.</title>
        <authorList>
            <person name="Ropars J."/>
            <person name="Sedzielewska K."/>
            <person name="Noel J."/>
            <person name="Charron P."/>
            <person name="Farinelli L."/>
            <person name="Marton T."/>
            <person name="Kruger M."/>
            <person name="Pelin A."/>
            <person name="Brachmann A."/>
            <person name="Corradi N."/>
        </authorList>
    </citation>
    <scope>NUCLEOTIDE SEQUENCE [LARGE SCALE GENOMIC DNA]</scope>
    <source>
        <strain evidence="2 3">A4</strain>
    </source>
</reference>
<accession>A0A2I1GSI2</accession>
<gene>
    <name evidence="2" type="ORF">RhiirA4_248136</name>
</gene>
<dbReference type="EMBL" id="LLXI01000758">
    <property type="protein sequence ID" value="PKY49569.1"/>
    <property type="molecule type" value="Genomic_DNA"/>
</dbReference>
<keyword evidence="3" id="KW-1185">Reference proteome</keyword>
<name>A0A2I1GSI2_9GLOM</name>
<feature type="compositionally biased region" description="Basic and acidic residues" evidence="1">
    <location>
        <begin position="13"/>
        <end position="24"/>
    </location>
</feature>
<dbReference type="AlphaFoldDB" id="A0A2I1GSI2"/>
<protein>
    <submittedName>
        <fullName evidence="2">Uncharacterized protein</fullName>
    </submittedName>
</protein>
<proteinExistence type="predicted"/>
<sequence>MPKEGLPTSVTIDDERKPISRHNETSSLWNYAPPKSSHPKGSREELISSKRNEPTSSWGNKPSTSSWGKKPSTISWGNETSSWGNETSSWGNAPTSPLETVSKRNKKKKKNKKKKEQ</sequence>
<evidence type="ECO:0000313" key="2">
    <source>
        <dbReference type="EMBL" id="PKY49569.1"/>
    </source>
</evidence>
<dbReference type="VEuPathDB" id="FungiDB:RhiirA1_422787"/>